<reference evidence="1" key="1">
    <citation type="submission" date="2018-08" db="EMBL/GenBank/DDBJ databases">
        <authorList>
            <person name="Rossello M."/>
        </authorList>
    </citation>
    <scope>NUCLEOTIDE SEQUENCE [LARGE SCALE GENOMIC DNA]</scope>
    <source>
        <strain evidence="1">cv. Chinese Spring</strain>
    </source>
</reference>
<protein>
    <submittedName>
        <fullName evidence="1">Uncharacterized protein</fullName>
    </submittedName>
</protein>
<dbReference type="Proteomes" id="UP000019116">
    <property type="component" value="Chromosome 5B"/>
</dbReference>
<dbReference type="AlphaFoldDB" id="A0A3B6LFQ5"/>
<name>A0A3B6LFQ5_WHEAT</name>
<sequence>MAGRGVVKEPRNRLVLGVEVGGADECAVEAVGDPGRQLHGSLEPHVGGVHDQELRGAGGLVAHEGQHVAVVLGAGAGVLAVHGHEARLAAEPALAVLELGELAGHQVHLGEPGHLGPRLGHGQVGVPRLPAQHVAVHHADLEVHLALQRQDGPPRGLAGARVEPDLGEHALEVVVRVVEDGVGRGHAGADHHHLVRLRLLPRVPEVEAEAVGHVHPHHLRRLLGVLGEDAEAGGLLLVEHHRRAAAEHLGELEHHLVVGHDNEVLGDGEVVDHGGLVELDLDVGGLGAVGVEVEVLEVRLLDDIVAEREELAGDGVELGVRDHGAVELAVEVVAADGLEVAGGGDADLVREVVLGHGEEAAVEVDEAGVGDAGAVGRVDKAAGAARVEQSQPRDARVAVELANGLRENRPPNGALLGEAGGLGEAAGVGLGGAVADADGVDHAVAVEEVVPGRGLEAGVGAVACVDAVDEGRDAAGDRERAHGGLLADGGEVAGDLHGGVGRARQRVGPLQDIVGEPLLEGVERRRRRALEEVEALPVLAAAALLLRRGNGRQRGLLVPGNLPGGRR</sequence>
<keyword evidence="2" id="KW-1185">Reference proteome</keyword>
<proteinExistence type="predicted"/>
<evidence type="ECO:0000313" key="2">
    <source>
        <dbReference type="Proteomes" id="UP000019116"/>
    </source>
</evidence>
<accession>A0A3B6LFQ5</accession>
<evidence type="ECO:0000313" key="1">
    <source>
        <dbReference type="EnsemblPlants" id="TraesCS5B02G029400.1.cds1"/>
    </source>
</evidence>
<dbReference type="Gramene" id="TraesCS5B03G0068900.1">
    <property type="protein sequence ID" value="TraesCS5B03G0068900.1.CDS1"/>
    <property type="gene ID" value="TraesCS5B03G0068900"/>
</dbReference>
<dbReference type="EnsemblPlants" id="TraesCS5B02G029400.1">
    <property type="protein sequence ID" value="TraesCS5B02G029400.1.cds1"/>
    <property type="gene ID" value="TraesCS5B02G029400"/>
</dbReference>
<dbReference type="Gramene" id="TraesCS5B02G029400.1">
    <property type="protein sequence ID" value="TraesCS5B02G029400.1.cds1"/>
    <property type="gene ID" value="TraesCS5B02G029400"/>
</dbReference>
<organism evidence="1">
    <name type="scientific">Triticum aestivum</name>
    <name type="common">Wheat</name>
    <dbReference type="NCBI Taxonomy" id="4565"/>
    <lineage>
        <taxon>Eukaryota</taxon>
        <taxon>Viridiplantae</taxon>
        <taxon>Streptophyta</taxon>
        <taxon>Embryophyta</taxon>
        <taxon>Tracheophyta</taxon>
        <taxon>Spermatophyta</taxon>
        <taxon>Magnoliopsida</taxon>
        <taxon>Liliopsida</taxon>
        <taxon>Poales</taxon>
        <taxon>Poaceae</taxon>
        <taxon>BOP clade</taxon>
        <taxon>Pooideae</taxon>
        <taxon>Triticodae</taxon>
        <taxon>Triticeae</taxon>
        <taxon>Triticinae</taxon>
        <taxon>Triticum</taxon>
    </lineage>
</organism>
<reference evidence="1" key="2">
    <citation type="submission" date="2018-10" db="UniProtKB">
        <authorList>
            <consortium name="EnsemblPlants"/>
        </authorList>
    </citation>
    <scope>IDENTIFICATION</scope>
</reference>